<evidence type="ECO:0000313" key="1">
    <source>
        <dbReference type="EnsemblPlants" id="OPUNC02G32070.1"/>
    </source>
</evidence>
<accession>A0A0E0K5X9</accession>
<reference evidence="1" key="2">
    <citation type="submission" date="2018-05" db="EMBL/GenBank/DDBJ databases">
        <title>OpunRS2 (Oryza punctata Reference Sequence Version 2).</title>
        <authorList>
            <person name="Zhang J."/>
            <person name="Kudrna D."/>
            <person name="Lee S."/>
            <person name="Talag J."/>
            <person name="Welchert J."/>
            <person name="Wing R.A."/>
        </authorList>
    </citation>
    <scope>NUCLEOTIDE SEQUENCE [LARGE SCALE GENOMIC DNA]</scope>
</reference>
<name>A0A0E0K5X9_ORYPU</name>
<protein>
    <submittedName>
        <fullName evidence="1">Uncharacterized protein</fullName>
    </submittedName>
</protein>
<dbReference type="AlphaFoldDB" id="A0A0E0K5X9"/>
<dbReference type="Proteomes" id="UP000026962">
    <property type="component" value="Chromosome 2"/>
</dbReference>
<evidence type="ECO:0000313" key="2">
    <source>
        <dbReference type="Proteomes" id="UP000026962"/>
    </source>
</evidence>
<sequence>MMLFSYGSEHVNFQLVVLAEAIGDLLNLRLHARQLGNCANADSNAPLHKLQRHWCCRPWSGLGFLLMRQWLSLLVEGVKYFRKDSSAVVDYSTPITQYSCFNVSKS</sequence>
<keyword evidence="2" id="KW-1185">Reference proteome</keyword>
<dbReference type="Gramene" id="OPUNC02G32070.1">
    <property type="protein sequence ID" value="OPUNC02G32070.1"/>
    <property type="gene ID" value="OPUNC02G32070"/>
</dbReference>
<reference evidence="1" key="1">
    <citation type="submission" date="2015-04" db="UniProtKB">
        <authorList>
            <consortium name="EnsemblPlants"/>
        </authorList>
    </citation>
    <scope>IDENTIFICATION</scope>
</reference>
<organism evidence="1">
    <name type="scientific">Oryza punctata</name>
    <name type="common">Red rice</name>
    <dbReference type="NCBI Taxonomy" id="4537"/>
    <lineage>
        <taxon>Eukaryota</taxon>
        <taxon>Viridiplantae</taxon>
        <taxon>Streptophyta</taxon>
        <taxon>Embryophyta</taxon>
        <taxon>Tracheophyta</taxon>
        <taxon>Spermatophyta</taxon>
        <taxon>Magnoliopsida</taxon>
        <taxon>Liliopsida</taxon>
        <taxon>Poales</taxon>
        <taxon>Poaceae</taxon>
        <taxon>BOP clade</taxon>
        <taxon>Oryzoideae</taxon>
        <taxon>Oryzeae</taxon>
        <taxon>Oryzinae</taxon>
        <taxon>Oryza</taxon>
    </lineage>
</organism>
<dbReference type="HOGENOM" id="CLU_2227542_0_0_1"/>
<dbReference type="EnsemblPlants" id="OPUNC02G32070.1">
    <property type="protein sequence ID" value="OPUNC02G32070.1"/>
    <property type="gene ID" value="OPUNC02G32070"/>
</dbReference>
<proteinExistence type="predicted"/>